<dbReference type="EMBL" id="CAXDID020000650">
    <property type="protein sequence ID" value="CAL6108344.1"/>
    <property type="molecule type" value="Genomic_DNA"/>
</dbReference>
<dbReference type="Proteomes" id="UP001642409">
    <property type="component" value="Unassembled WGS sequence"/>
</dbReference>
<evidence type="ECO:0000313" key="5">
    <source>
        <dbReference type="Proteomes" id="UP001642409"/>
    </source>
</evidence>
<proteinExistence type="predicted"/>
<reference evidence="2" key="1">
    <citation type="submission" date="2023-06" db="EMBL/GenBank/DDBJ databases">
        <authorList>
            <person name="Kurt Z."/>
        </authorList>
    </citation>
    <scope>NUCLEOTIDE SEQUENCE</scope>
</reference>
<evidence type="ECO:0000313" key="3">
    <source>
        <dbReference type="EMBL" id="CAL6108344.1"/>
    </source>
</evidence>
<accession>A0AA86R9Z4</accession>
<dbReference type="EMBL" id="CATOUU010000534">
    <property type="protein sequence ID" value="CAI9933467.1"/>
    <property type="molecule type" value="Genomic_DNA"/>
</dbReference>
<name>A0AA86R9Z4_9EUKA</name>
<dbReference type="AlphaFoldDB" id="A0AA86R9Z4"/>
<evidence type="ECO:0000313" key="1">
    <source>
        <dbReference type="EMBL" id="CAI9933467.1"/>
    </source>
</evidence>
<evidence type="ECO:0000313" key="2">
    <source>
        <dbReference type="EMBL" id="CAI9968943.1"/>
    </source>
</evidence>
<keyword evidence="5" id="KW-1185">Reference proteome</keyword>
<sequence length="399" mass="46447">MNDDQYNTLSETQFSQMIQCADQVMTLKIFRQNLEQPYTNHQQCFIYCMKCILQVTEEEDEQLARESTWLLVRLSFKNNLFSHLFQLGAIFYRLVVTHLSNSEIIYNTLLALSNTMFAQGELVKQKEDMIHFRKSVQQFCSSFSLKQLVISLSGLSDNHLLSFLQFYVTLGQNGMIFNDVEVYQHLLRQCDLKQVLRMQIQLCISTIKHSRRNDIGIDVNTIILNLTSRFARQAIDLFGNVKSVHVELLGLIQTELNNKEDINLIGPDITFEYLQFIVQKNIQNKIQNKQNLLIKVFMILKLISSLNLNISGFNDFALTQMKSSVPEIQKLSSEFVFNQINVEEIELNYELAQYICKIQVQREKPDLDLLLICANFDSRIVEEFPQNIFDELTLSGFLQ</sequence>
<protein>
    <submittedName>
        <fullName evidence="3">Hypothetical_protein</fullName>
    </submittedName>
</protein>
<organism evidence="2">
    <name type="scientific">Hexamita inflata</name>
    <dbReference type="NCBI Taxonomy" id="28002"/>
    <lineage>
        <taxon>Eukaryota</taxon>
        <taxon>Metamonada</taxon>
        <taxon>Diplomonadida</taxon>
        <taxon>Hexamitidae</taxon>
        <taxon>Hexamitinae</taxon>
        <taxon>Hexamita</taxon>
    </lineage>
</organism>
<comment type="caution">
    <text evidence="2">The sequence shown here is derived from an EMBL/GenBank/DDBJ whole genome shotgun (WGS) entry which is preliminary data.</text>
</comment>
<dbReference type="EMBL" id="CATOUU010001051">
    <property type="protein sequence ID" value="CAI9968943.1"/>
    <property type="molecule type" value="Genomic_DNA"/>
</dbReference>
<evidence type="ECO:0000313" key="4">
    <source>
        <dbReference type="EMBL" id="CAL6114996.1"/>
    </source>
</evidence>
<dbReference type="EMBL" id="CAXDID020000847">
    <property type="protein sequence ID" value="CAL6114996.1"/>
    <property type="molecule type" value="Genomic_DNA"/>
</dbReference>
<gene>
    <name evidence="1" type="ORF">HINF_LOCUS21112</name>
    <name evidence="2" type="ORF">HINF_LOCUS56588</name>
    <name evidence="3" type="ORF">HINF_LOCUS74921</name>
    <name evidence="4" type="ORF">HINF_LOCUS78428</name>
</gene>
<reference evidence="3 5" key="2">
    <citation type="submission" date="2024-07" db="EMBL/GenBank/DDBJ databases">
        <authorList>
            <person name="Akdeniz Z."/>
        </authorList>
    </citation>
    <scope>NUCLEOTIDE SEQUENCE [LARGE SCALE GENOMIC DNA]</scope>
</reference>